<dbReference type="GO" id="GO:0046872">
    <property type="term" value="F:metal ion binding"/>
    <property type="evidence" value="ECO:0007669"/>
    <property type="project" value="InterPro"/>
</dbReference>
<dbReference type="Pfam" id="PF13535">
    <property type="entry name" value="ATP-grasp_4"/>
    <property type="match status" value="1"/>
</dbReference>
<dbReference type="SUPFAM" id="SSF56059">
    <property type="entry name" value="Glutathione synthetase ATP-binding domain-like"/>
    <property type="match status" value="1"/>
</dbReference>
<keyword evidence="2 4" id="KW-0547">Nucleotide-binding</keyword>
<dbReference type="GO" id="GO:0005524">
    <property type="term" value="F:ATP binding"/>
    <property type="evidence" value="ECO:0007669"/>
    <property type="project" value="UniProtKB-UniRule"/>
</dbReference>
<reference evidence="6" key="1">
    <citation type="submission" date="2020-11" db="EMBL/GenBank/DDBJ databases">
        <title>Sequencing the genomes of 1000 actinobacteria strains.</title>
        <authorList>
            <person name="Klenk H.-P."/>
        </authorList>
    </citation>
    <scope>NUCLEOTIDE SEQUENCE</scope>
    <source>
        <strain evidence="6">DSM 45356</strain>
    </source>
</reference>
<evidence type="ECO:0000259" key="5">
    <source>
        <dbReference type="PROSITE" id="PS50975"/>
    </source>
</evidence>
<dbReference type="AlphaFoldDB" id="A0A8J7KZP3"/>
<feature type="domain" description="ATP-grasp" evidence="5">
    <location>
        <begin position="118"/>
        <end position="316"/>
    </location>
</feature>
<evidence type="ECO:0000256" key="3">
    <source>
        <dbReference type="ARBA" id="ARBA00022840"/>
    </source>
</evidence>
<dbReference type="Gene3D" id="3.40.50.20">
    <property type="match status" value="1"/>
</dbReference>
<dbReference type="InterPro" id="IPR013815">
    <property type="entry name" value="ATP_grasp_subdomain_1"/>
</dbReference>
<dbReference type="Gene3D" id="3.30.1490.20">
    <property type="entry name" value="ATP-grasp fold, A domain"/>
    <property type="match status" value="1"/>
</dbReference>
<protein>
    <submittedName>
        <fullName evidence="6">Biotin carboxylase</fullName>
    </submittedName>
</protein>
<sequence length="410" mass="44262">MSAVRPEKPLVLLLRSGPRTTREYLLRSMVSEYRVHLFTGLEPTWELEYIDGYTVLETRTNEETLAGALAVHERDPISGVITWDEARVNQTAYVAEQLGLPGPGTAAALACRDKNLTRTLLAAAGVPQPASVLVGSLEEARAAAERIGYPVIVKPSDLLLSMGVVVVPRPEDLDTAYATAVGVEVPGRDDYECHPLVEEFVSGYEISVDSAVHEGEVTVLCIARKQVSPPPHRVEVGHVVDPEDPLLTDEELFAVVRAAHAALGFRSGNTHTEIMMTADGPKIIEVNGRLGGDLIPYLGLRATGVDTGLASTHVVTGRAPQPVVDRKLVAGVRFFWVAEDNTVLERVYFDEAALPPQIDIAFAHFTPGEIRHRPRGVYGGRIATATVLTETVAECHAALDAAEAALRINP</sequence>
<evidence type="ECO:0000256" key="2">
    <source>
        <dbReference type="ARBA" id="ARBA00022741"/>
    </source>
</evidence>
<dbReference type="SMART" id="SM01209">
    <property type="entry name" value="GARS_A"/>
    <property type="match status" value="1"/>
</dbReference>
<dbReference type="PROSITE" id="PS50975">
    <property type="entry name" value="ATP_GRASP"/>
    <property type="match status" value="1"/>
</dbReference>
<keyword evidence="3 4" id="KW-0067">ATP-binding</keyword>
<dbReference type="EMBL" id="JADOUF010000001">
    <property type="protein sequence ID" value="MBG6141422.1"/>
    <property type="molecule type" value="Genomic_DNA"/>
</dbReference>
<dbReference type="Gene3D" id="3.30.470.20">
    <property type="entry name" value="ATP-grasp fold, B domain"/>
    <property type="match status" value="1"/>
</dbReference>
<evidence type="ECO:0000313" key="7">
    <source>
        <dbReference type="Proteomes" id="UP000622552"/>
    </source>
</evidence>
<gene>
    <name evidence="6" type="ORF">IW245_007616</name>
</gene>
<evidence type="ECO:0000313" key="6">
    <source>
        <dbReference type="EMBL" id="MBG6141422.1"/>
    </source>
</evidence>
<dbReference type="InterPro" id="IPR011761">
    <property type="entry name" value="ATP-grasp"/>
</dbReference>
<evidence type="ECO:0000256" key="4">
    <source>
        <dbReference type="PROSITE-ProRule" id="PRU00409"/>
    </source>
</evidence>
<keyword evidence="7" id="KW-1185">Reference proteome</keyword>
<accession>A0A8J7KZP3</accession>
<name>A0A8J7KZP3_9ACTN</name>
<evidence type="ECO:0000256" key="1">
    <source>
        <dbReference type="ARBA" id="ARBA00022598"/>
    </source>
</evidence>
<dbReference type="PANTHER" id="PTHR43585">
    <property type="entry name" value="FUMIPYRROLE BIOSYNTHESIS PROTEIN C"/>
    <property type="match status" value="1"/>
</dbReference>
<comment type="caution">
    <text evidence="6">The sequence shown here is derived from an EMBL/GenBank/DDBJ whole genome shotgun (WGS) entry which is preliminary data.</text>
</comment>
<dbReference type="InterPro" id="IPR052032">
    <property type="entry name" value="ATP-dep_AA_Ligase"/>
</dbReference>
<keyword evidence="1" id="KW-0436">Ligase</keyword>
<dbReference type="GO" id="GO:0016874">
    <property type="term" value="F:ligase activity"/>
    <property type="evidence" value="ECO:0007669"/>
    <property type="project" value="UniProtKB-KW"/>
</dbReference>
<dbReference type="PANTHER" id="PTHR43585:SF2">
    <property type="entry name" value="ATP-GRASP ENZYME FSQD"/>
    <property type="match status" value="1"/>
</dbReference>
<organism evidence="6 7">
    <name type="scientific">Longispora fulva</name>
    <dbReference type="NCBI Taxonomy" id="619741"/>
    <lineage>
        <taxon>Bacteria</taxon>
        <taxon>Bacillati</taxon>
        <taxon>Actinomycetota</taxon>
        <taxon>Actinomycetes</taxon>
        <taxon>Micromonosporales</taxon>
        <taxon>Micromonosporaceae</taxon>
        <taxon>Longispora</taxon>
    </lineage>
</organism>
<dbReference type="Proteomes" id="UP000622552">
    <property type="component" value="Unassembled WGS sequence"/>
</dbReference>
<dbReference type="RefSeq" id="WP_197007837.1">
    <property type="nucleotide sequence ID" value="NZ_BONS01000013.1"/>
</dbReference>
<proteinExistence type="predicted"/>